<evidence type="ECO:0000313" key="15">
    <source>
        <dbReference type="EMBL" id="CCC29727.1"/>
    </source>
</evidence>
<dbReference type="GO" id="GO:0090563">
    <property type="term" value="F:protein-phosphocysteine-sugar phosphotransferase activity"/>
    <property type="evidence" value="ECO:0007669"/>
    <property type="project" value="TreeGrafter"/>
</dbReference>
<keyword evidence="9 11" id="KW-1133">Transmembrane helix</keyword>
<dbReference type="PANTHER" id="PTHR30505">
    <property type="entry name" value="FRUCTOSE-LIKE PERMEASE"/>
    <property type="match status" value="1"/>
</dbReference>
<keyword evidence="3" id="KW-1003">Cell membrane</keyword>
<dbReference type="InterPro" id="IPR036095">
    <property type="entry name" value="PTS_EIIB-like_sf"/>
</dbReference>
<feature type="domain" description="PTS EIIA type-2" evidence="12">
    <location>
        <begin position="35"/>
        <end position="181"/>
    </location>
</feature>
<keyword evidence="5" id="KW-0762">Sugar transport</keyword>
<feature type="transmembrane region" description="Helical" evidence="11">
    <location>
        <begin position="395"/>
        <end position="421"/>
    </location>
</feature>
<feature type="transmembrane region" description="Helical" evidence="11">
    <location>
        <begin position="316"/>
        <end position="343"/>
    </location>
</feature>
<dbReference type="InterPro" id="IPR003353">
    <property type="entry name" value="PTS_IIB_fruc"/>
</dbReference>
<dbReference type="eggNOG" id="COG1299">
    <property type="taxonomic scope" value="Bacteria"/>
</dbReference>
<feature type="transmembrane region" description="Helical" evidence="11">
    <location>
        <begin position="559"/>
        <end position="575"/>
    </location>
</feature>
<protein>
    <submittedName>
        <fullName evidence="15">PTS-family membrane transport protein</fullName>
        <ecNumber evidence="15">2.7.1.69</ecNumber>
    </submittedName>
</protein>
<dbReference type="NCBIfam" id="NF007293">
    <property type="entry name" value="PRK09765.1"/>
    <property type="match status" value="1"/>
</dbReference>
<evidence type="ECO:0000256" key="8">
    <source>
        <dbReference type="ARBA" id="ARBA00022692"/>
    </source>
</evidence>
<evidence type="ECO:0000256" key="5">
    <source>
        <dbReference type="ARBA" id="ARBA00022597"/>
    </source>
</evidence>
<dbReference type="Gene3D" id="3.40.50.2300">
    <property type="match status" value="1"/>
</dbReference>
<evidence type="ECO:0000256" key="6">
    <source>
        <dbReference type="ARBA" id="ARBA00022679"/>
    </source>
</evidence>
<dbReference type="InterPro" id="IPR013014">
    <property type="entry name" value="PTS_EIIC_2"/>
</dbReference>
<feature type="transmembrane region" description="Helical" evidence="11">
    <location>
        <begin position="441"/>
        <end position="461"/>
    </location>
</feature>
<keyword evidence="8 11" id="KW-0812">Transmembrane</keyword>
<dbReference type="EC" id="2.7.1.69" evidence="15"/>
<feature type="transmembrane region" description="Helical" evidence="11">
    <location>
        <begin position="505"/>
        <end position="524"/>
    </location>
</feature>
<dbReference type="NCBIfam" id="TIGR01427">
    <property type="entry name" value="PTS_IIC_fructo"/>
    <property type="match status" value="1"/>
</dbReference>
<dbReference type="CDD" id="cd00211">
    <property type="entry name" value="PTS_IIA_fru"/>
    <property type="match status" value="1"/>
</dbReference>
<dbReference type="InterPro" id="IPR006327">
    <property type="entry name" value="PTS_IIC_fruc"/>
</dbReference>
<dbReference type="eggNOG" id="COG1445">
    <property type="taxonomic scope" value="Bacteria"/>
</dbReference>
<dbReference type="Proteomes" id="UP000000289">
    <property type="component" value="Chromosome"/>
</dbReference>
<dbReference type="PROSITE" id="PS51094">
    <property type="entry name" value="PTS_EIIA_TYPE_2"/>
    <property type="match status" value="1"/>
</dbReference>
<evidence type="ECO:0000313" key="16">
    <source>
        <dbReference type="Proteomes" id="UP000000289"/>
    </source>
</evidence>
<organism evidence="15 16">
    <name type="scientific">Salmonella bongori (strain ATCC 43975 / DSM 13772 / NCTC 12419)</name>
    <dbReference type="NCBI Taxonomy" id="218493"/>
    <lineage>
        <taxon>Bacteria</taxon>
        <taxon>Pseudomonadati</taxon>
        <taxon>Pseudomonadota</taxon>
        <taxon>Gammaproteobacteria</taxon>
        <taxon>Enterobacterales</taxon>
        <taxon>Enterobacteriaceae</taxon>
        <taxon>Salmonella</taxon>
    </lineage>
</organism>
<proteinExistence type="predicted"/>
<feature type="domain" description="PTS EIIB type-2" evidence="13">
    <location>
        <begin position="196"/>
        <end position="292"/>
    </location>
</feature>
<dbReference type="GO" id="GO:0005351">
    <property type="term" value="F:carbohydrate:proton symporter activity"/>
    <property type="evidence" value="ECO:0007669"/>
    <property type="project" value="InterPro"/>
</dbReference>
<dbReference type="GO" id="GO:0022877">
    <property type="term" value="F:protein-N(PI)-phosphohistidine-fructose phosphotransferase system transporter activity"/>
    <property type="evidence" value="ECO:0007669"/>
    <property type="project" value="InterPro"/>
</dbReference>
<accession>A0A0K0H8N6</accession>
<dbReference type="PROSITE" id="PS51104">
    <property type="entry name" value="PTS_EIIC_TYPE_2"/>
    <property type="match status" value="1"/>
</dbReference>
<dbReference type="Pfam" id="PF02302">
    <property type="entry name" value="PTS_IIB"/>
    <property type="match status" value="1"/>
</dbReference>
<dbReference type="CDD" id="cd05569">
    <property type="entry name" value="PTS_IIB_fructose"/>
    <property type="match status" value="1"/>
</dbReference>
<evidence type="ECO:0000256" key="3">
    <source>
        <dbReference type="ARBA" id="ARBA00022475"/>
    </source>
</evidence>
<dbReference type="SUPFAM" id="SSF55804">
    <property type="entry name" value="Phoshotransferase/anion transport protein"/>
    <property type="match status" value="1"/>
</dbReference>
<evidence type="ECO:0000256" key="4">
    <source>
        <dbReference type="ARBA" id="ARBA00022553"/>
    </source>
</evidence>
<reference evidence="15 16" key="1">
    <citation type="journal article" date="2011" name="PLoS Pathog.">
        <title>Salmonella bongori provides insights into the evolution of the Salmonellae.</title>
        <authorList>
            <person name="Fookes M."/>
            <person name="Schroeder G.N."/>
            <person name="Langridge G.C."/>
            <person name="Blondel C.J."/>
            <person name="Mammina C."/>
            <person name="Connor T.R."/>
            <person name="Seth-Smith H."/>
            <person name="Vernikos G.S."/>
            <person name="Robinson K.S."/>
            <person name="Sanders M."/>
            <person name="Petty N.K."/>
            <person name="Kingsley R.A."/>
            <person name="Baumler A.J."/>
            <person name="Nuccio S.P."/>
            <person name="Contreras I."/>
            <person name="Santiviago C.A."/>
            <person name="Maskell D."/>
            <person name="Barrow P."/>
            <person name="Humphrey T."/>
            <person name="Nastasi A."/>
            <person name="Roberts M."/>
            <person name="Frankel G."/>
            <person name="Parkhill J."/>
            <person name="Dougan G."/>
            <person name="Thomson N.R."/>
        </authorList>
    </citation>
    <scope>NUCLEOTIDE SEQUENCE [LARGE SCALE GENOMIC DNA]</scope>
    <source>
        <strain evidence="16">ATCC 43975 / DSM 13772 / NCTC 12419</strain>
    </source>
</reference>
<feature type="transmembrane region" description="Helical" evidence="11">
    <location>
        <begin position="628"/>
        <end position="648"/>
    </location>
</feature>
<feature type="domain" description="PTS EIIC type-2" evidence="14">
    <location>
        <begin position="313"/>
        <end position="648"/>
    </location>
</feature>
<keyword evidence="4" id="KW-0597">Phosphoprotein</keyword>
<keyword evidence="10 11" id="KW-0472">Membrane</keyword>
<dbReference type="AlphaFoldDB" id="A0A0K0H8N6"/>
<evidence type="ECO:0000256" key="1">
    <source>
        <dbReference type="ARBA" id="ARBA00004429"/>
    </source>
</evidence>
<dbReference type="PROSITE" id="PS51099">
    <property type="entry name" value="PTS_EIIB_TYPE_2"/>
    <property type="match status" value="1"/>
</dbReference>
<dbReference type="eggNOG" id="COG1762">
    <property type="taxonomic scope" value="Bacteria"/>
</dbReference>
<sequence>MEFSENDHIKVSFRLSQSLPDNNNLFVGIFMNLTTLTHASAVCVQARYTSRDEAIRQLTMRLVALGKISDGDTFLSEVFRRESLGPTALGEGLAVPHGKTVVVKEAAFAVATLSEPLAWEGVDGPENVELIFLLAIPPAEAGTTHIQVLTTLTSRLADDVLRARVMAASSAEALLAALEEAPQEDEVVTLVDVPTVVCVTACPAGIAHTYMAAEYLEKAGRKLGINVVVEKQGANGIEDRITPQQLQAAKACIFAAEVAIKESERFAGIPAISVPVAEPLRHAEHLIVRALALSPSSGTQPVQAEKKSVKTELKQALLSGISFTVPLIVAGGTVLAVAVLLAQMFGLQYLFDQENSWLWMYRKLGGGMLGILMVPVLSAYTAWSLADKPALAPGFAAGLAANMIGSGFLGAVAGGLIAGYLMRWVKNHIRLSNRYNGFLTYYLYPVIGVLGAGSLMLFVIGEPVAWLNNSLTAWLNGLSGANALLLGTLLGFMCSFDLGGPVNKASYAFCLGAMANGVYGPYAIFASVKMVSAFTVTASTMLAPHLFKPFEIETGKSTWLLGLAGITEGAIPMAIEDPLRVIGSFVLGSMATGAIVGAMGIGLSTPGAGIFSLFLLHPAGMNGVTAAAGWFGAALIGTAISTVILLLWRRHAVGHGKYIIEDVTP</sequence>
<dbReference type="InterPro" id="IPR050864">
    <property type="entry name" value="Bacterial_PTS_Sugar_Transport"/>
</dbReference>
<dbReference type="EMBL" id="FR877557">
    <property type="protein sequence ID" value="CCC29727.1"/>
    <property type="molecule type" value="Genomic_DNA"/>
</dbReference>
<dbReference type="InterPro" id="IPR002178">
    <property type="entry name" value="PTS_EIIA_type-2_dom"/>
</dbReference>
<dbReference type="Pfam" id="PF00359">
    <property type="entry name" value="PTS_EIIA_2"/>
    <property type="match status" value="1"/>
</dbReference>
<dbReference type="NCBIfam" id="TIGR00829">
    <property type="entry name" value="FRU"/>
    <property type="match status" value="1"/>
</dbReference>
<evidence type="ECO:0000256" key="7">
    <source>
        <dbReference type="ARBA" id="ARBA00022683"/>
    </source>
</evidence>
<evidence type="ECO:0000259" key="14">
    <source>
        <dbReference type="PROSITE" id="PS51104"/>
    </source>
</evidence>
<feature type="transmembrane region" description="Helical" evidence="11">
    <location>
        <begin position="473"/>
        <end position="493"/>
    </location>
</feature>
<evidence type="ECO:0000259" key="12">
    <source>
        <dbReference type="PROSITE" id="PS51094"/>
    </source>
</evidence>
<dbReference type="InterPro" id="IPR004715">
    <property type="entry name" value="PTS_IIA_fruc"/>
</dbReference>
<dbReference type="SUPFAM" id="SSF52794">
    <property type="entry name" value="PTS system IIB component-like"/>
    <property type="match status" value="1"/>
</dbReference>
<comment type="subcellular location">
    <subcellularLocation>
        <location evidence="1">Cell inner membrane</location>
        <topology evidence="1">Multi-pass membrane protein</topology>
    </subcellularLocation>
</comment>
<evidence type="ECO:0000259" key="13">
    <source>
        <dbReference type="PROSITE" id="PS51099"/>
    </source>
</evidence>
<dbReference type="Gene3D" id="3.40.930.10">
    <property type="entry name" value="Mannitol-specific EII, Chain A"/>
    <property type="match status" value="1"/>
</dbReference>
<evidence type="ECO:0000256" key="10">
    <source>
        <dbReference type="ARBA" id="ARBA00023136"/>
    </source>
</evidence>
<dbReference type="NCBIfam" id="TIGR00848">
    <property type="entry name" value="fruA"/>
    <property type="match status" value="1"/>
</dbReference>
<dbReference type="GO" id="GO:0009401">
    <property type="term" value="P:phosphoenolpyruvate-dependent sugar phosphotransferase system"/>
    <property type="evidence" value="ECO:0007669"/>
    <property type="project" value="UniProtKB-KW"/>
</dbReference>
<dbReference type="InterPro" id="IPR003501">
    <property type="entry name" value="PTS_EIIB_2/3"/>
</dbReference>
<gene>
    <name evidence="15" type="primary">mngA</name>
    <name evidence="15" type="ordered locus">SBG_0634</name>
</gene>
<name>A0A0K0H8N6_SALBC</name>
<dbReference type="InterPro" id="IPR013011">
    <property type="entry name" value="PTS_EIIB_2"/>
</dbReference>
<dbReference type="InterPro" id="IPR016152">
    <property type="entry name" value="PTrfase/Anion_transptr"/>
</dbReference>
<keyword evidence="2" id="KW-0813">Transport</keyword>
<keyword evidence="6 15" id="KW-0808">Transferase</keyword>
<keyword evidence="7" id="KW-0598">Phosphotransferase system</keyword>
<dbReference type="GO" id="GO:0005886">
    <property type="term" value="C:plasma membrane"/>
    <property type="evidence" value="ECO:0007669"/>
    <property type="project" value="UniProtKB-SubCell"/>
</dbReference>
<dbReference type="PROSITE" id="PS00372">
    <property type="entry name" value="PTS_EIIA_TYPE_2_HIS"/>
    <property type="match status" value="1"/>
</dbReference>
<dbReference type="KEGG" id="sbg:SBG_0634"/>
<feature type="transmembrane region" description="Helical" evidence="11">
    <location>
        <begin position="364"/>
        <end position="383"/>
    </location>
</feature>
<evidence type="ECO:0000256" key="9">
    <source>
        <dbReference type="ARBA" id="ARBA00022989"/>
    </source>
</evidence>
<evidence type="ECO:0000256" key="11">
    <source>
        <dbReference type="SAM" id="Phobius"/>
    </source>
</evidence>
<evidence type="ECO:0000256" key="2">
    <source>
        <dbReference type="ARBA" id="ARBA00022448"/>
    </source>
</evidence>
<dbReference type="PANTHER" id="PTHR30505:SF28">
    <property type="entry name" value="PTS SYSTEM 2-O-ALPHA-MANNOSYL-D-GLYCERATE-SPECIFIC EIIABC COMPONENT"/>
    <property type="match status" value="1"/>
</dbReference>